<reference evidence="2 3" key="2">
    <citation type="journal article" date="2017" name="Front. Plant Sci.">
        <title>Gene Classification and Mining of Molecular Markers Useful in Red Clover (Trifolium pratense) Breeding.</title>
        <authorList>
            <person name="Istvanek J."/>
            <person name="Dluhosova J."/>
            <person name="Dluhos P."/>
            <person name="Patkova L."/>
            <person name="Nedelnik J."/>
            <person name="Repkova J."/>
        </authorList>
    </citation>
    <scope>NUCLEOTIDE SEQUENCE [LARGE SCALE GENOMIC DNA]</scope>
    <source>
        <strain evidence="3">cv. Tatra</strain>
        <tissue evidence="2">Young leaves</tissue>
    </source>
</reference>
<sequence>MKSKKSKEHECLICNKIVMSRQALGGHKRSHFVVGNIDENTFVIRPANGGVVQVVPAANPCLIDLNLPAPDDDKKKITFFAEFLHLNSRTLECTNLNVSL</sequence>
<dbReference type="AlphaFoldDB" id="A0A2K3PGD3"/>
<dbReference type="STRING" id="57577.A0A2K3PGD3"/>
<evidence type="ECO:0000259" key="1">
    <source>
        <dbReference type="PROSITE" id="PS00028"/>
    </source>
</evidence>
<reference evidence="2 3" key="1">
    <citation type="journal article" date="2014" name="Am. J. Bot.">
        <title>Genome assembly and annotation for red clover (Trifolium pratense; Fabaceae).</title>
        <authorList>
            <person name="Istvanek J."/>
            <person name="Jaros M."/>
            <person name="Krenek A."/>
            <person name="Repkova J."/>
        </authorList>
    </citation>
    <scope>NUCLEOTIDE SEQUENCE [LARGE SCALE GENOMIC DNA]</scope>
    <source>
        <strain evidence="3">cv. Tatra</strain>
        <tissue evidence="2">Young leaves</tissue>
    </source>
</reference>
<gene>
    <name evidence="2" type="ORF">L195_g010983</name>
</gene>
<dbReference type="PANTHER" id="PTHR46869:SF1">
    <property type="entry name" value="C2H2-LIKE ZINC FINGER PROTEIN"/>
    <property type="match status" value="1"/>
</dbReference>
<feature type="domain" description="C2H2-type" evidence="1">
    <location>
        <begin position="11"/>
        <end position="31"/>
    </location>
</feature>
<dbReference type="PROSITE" id="PS00028">
    <property type="entry name" value="ZINC_FINGER_C2H2_1"/>
    <property type="match status" value="1"/>
</dbReference>
<evidence type="ECO:0000313" key="2">
    <source>
        <dbReference type="EMBL" id="PNY14305.1"/>
    </source>
</evidence>
<dbReference type="EMBL" id="ASHM01006746">
    <property type="protein sequence ID" value="PNY14305.1"/>
    <property type="molecule type" value="Genomic_DNA"/>
</dbReference>
<dbReference type="Proteomes" id="UP000236291">
    <property type="component" value="Unassembled WGS sequence"/>
</dbReference>
<organism evidence="2 3">
    <name type="scientific">Trifolium pratense</name>
    <name type="common">Red clover</name>
    <dbReference type="NCBI Taxonomy" id="57577"/>
    <lineage>
        <taxon>Eukaryota</taxon>
        <taxon>Viridiplantae</taxon>
        <taxon>Streptophyta</taxon>
        <taxon>Embryophyta</taxon>
        <taxon>Tracheophyta</taxon>
        <taxon>Spermatophyta</taxon>
        <taxon>Magnoliopsida</taxon>
        <taxon>eudicotyledons</taxon>
        <taxon>Gunneridae</taxon>
        <taxon>Pentapetalae</taxon>
        <taxon>rosids</taxon>
        <taxon>fabids</taxon>
        <taxon>Fabales</taxon>
        <taxon>Fabaceae</taxon>
        <taxon>Papilionoideae</taxon>
        <taxon>50 kb inversion clade</taxon>
        <taxon>NPAAA clade</taxon>
        <taxon>Hologalegina</taxon>
        <taxon>IRL clade</taxon>
        <taxon>Trifolieae</taxon>
        <taxon>Trifolium</taxon>
    </lineage>
</organism>
<dbReference type="PANTHER" id="PTHR46869">
    <property type="entry name" value="C2H2-LIKE ZINC FINGER PROTEIN"/>
    <property type="match status" value="1"/>
</dbReference>
<comment type="caution">
    <text evidence="2">The sequence shown here is derived from an EMBL/GenBank/DDBJ whole genome shotgun (WGS) entry which is preliminary data.</text>
</comment>
<accession>A0A2K3PGD3</accession>
<proteinExistence type="predicted"/>
<evidence type="ECO:0000313" key="3">
    <source>
        <dbReference type="Proteomes" id="UP000236291"/>
    </source>
</evidence>
<protein>
    <submittedName>
        <fullName evidence="2">Zinc finger protein ZAT9-like</fullName>
    </submittedName>
</protein>
<name>A0A2K3PGD3_TRIPR</name>
<dbReference type="InterPro" id="IPR013087">
    <property type="entry name" value="Znf_C2H2_type"/>
</dbReference>